<dbReference type="EMBL" id="JAYDYQ010002688">
    <property type="protein sequence ID" value="KAK4476554.1"/>
    <property type="molecule type" value="Genomic_DNA"/>
</dbReference>
<dbReference type="Pfam" id="PF12937">
    <property type="entry name" value="F-box-like"/>
    <property type="match status" value="1"/>
</dbReference>
<dbReference type="Gene3D" id="1.20.1280.50">
    <property type="match status" value="1"/>
</dbReference>
<dbReference type="PANTHER" id="PTHR39741:SF14">
    <property type="entry name" value="F-BOX DOMAIN-CONTAINING PROTEIN"/>
    <property type="match status" value="1"/>
</dbReference>
<dbReference type="PANTHER" id="PTHR39741">
    <property type="entry name" value="F-BOX DOMAIN CONTAINING PROTEIN, EXPRESSED"/>
    <property type="match status" value="1"/>
</dbReference>
<feature type="domain" description="F-box" evidence="1">
    <location>
        <begin position="20"/>
        <end position="59"/>
    </location>
</feature>
<dbReference type="InterPro" id="IPR055336">
    <property type="entry name" value="At4g00755-like"/>
</dbReference>
<evidence type="ECO:0000259" key="1">
    <source>
        <dbReference type="Pfam" id="PF12937"/>
    </source>
</evidence>
<feature type="non-terminal residue" evidence="2">
    <location>
        <position position="711"/>
    </location>
</feature>
<gene>
    <name evidence="2" type="ORF">RD792_015710</name>
</gene>
<comment type="caution">
    <text evidence="2">The sequence shown here is derived from an EMBL/GenBank/DDBJ whole genome shotgun (WGS) entry which is preliminary data.</text>
</comment>
<dbReference type="Proteomes" id="UP001291926">
    <property type="component" value="Unassembled WGS sequence"/>
</dbReference>
<organism evidence="2 3">
    <name type="scientific">Penstemon davidsonii</name>
    <dbReference type="NCBI Taxonomy" id="160366"/>
    <lineage>
        <taxon>Eukaryota</taxon>
        <taxon>Viridiplantae</taxon>
        <taxon>Streptophyta</taxon>
        <taxon>Embryophyta</taxon>
        <taxon>Tracheophyta</taxon>
        <taxon>Spermatophyta</taxon>
        <taxon>Magnoliopsida</taxon>
        <taxon>eudicotyledons</taxon>
        <taxon>Gunneridae</taxon>
        <taxon>Pentapetalae</taxon>
        <taxon>asterids</taxon>
        <taxon>lamiids</taxon>
        <taxon>Lamiales</taxon>
        <taxon>Plantaginaceae</taxon>
        <taxon>Cheloneae</taxon>
        <taxon>Penstemon</taxon>
    </lineage>
</organism>
<protein>
    <recommendedName>
        <fullName evidence="1">F-box domain-containing protein</fullName>
    </recommendedName>
</protein>
<dbReference type="InterPro" id="IPR036047">
    <property type="entry name" value="F-box-like_dom_sf"/>
</dbReference>
<dbReference type="SUPFAM" id="SSF81383">
    <property type="entry name" value="F-box domain"/>
    <property type="match status" value="1"/>
</dbReference>
<accession>A0ABR0CHF9</accession>
<evidence type="ECO:0000313" key="3">
    <source>
        <dbReference type="Proteomes" id="UP001291926"/>
    </source>
</evidence>
<proteinExistence type="predicted"/>
<reference evidence="2 3" key="1">
    <citation type="journal article" date="2023" name="bioRxiv">
        <title>Genome report: Whole genome sequence and annotation of Penstemon davidsonii.</title>
        <authorList>
            <person name="Ostevik K.L."/>
            <person name="Alabady M."/>
            <person name="Zhang M."/>
            <person name="Rausher M.D."/>
        </authorList>
    </citation>
    <scope>NUCLEOTIDE SEQUENCE [LARGE SCALE GENOMIC DNA]</scope>
    <source>
        <strain evidence="2">DNT005</strain>
        <tissue evidence="2">Whole leaf</tissue>
    </source>
</reference>
<keyword evidence="3" id="KW-1185">Reference proteome</keyword>
<sequence length="711" mass="80930">MDRQKVDTRIDFLQCLETDMSLNVMSFLDDPADLVRASAVSRFWRQFVISNGLAKKLCLNKFPEVCNIVGVVDTSKGTIDSVEFESNNDREWEILDTDQKVYASLLQALTKSKVSPKDCIANAISASSTDNYPDESVVNTLNPRDRFIRRASYWSSKGQSNPDAPETLIYKLRAGIWVITEIDIQPFEAFFQQGKPIYSAKSVRFRMGHPKSPREIERDLQYLPLQKPGDDKFVWTYTSPEFPMVQENRLQPFKLPEPVLCIGGYLQIELLGRVQTQEMDGLFYLCVSYIRVLGRPLYPAFDIEILEPRGGKPLLKYYPENLSYVLKSSSGDEIPHLRHLEEEMLWERIGLLENLLRSIQQGPHNPLVWDEDEEEEEEEINGVIASGLCKKLCLRKFPPFANIACVVEENEGIIKILDVLSKSPVNWGTLERQHNIYCSLLRVLATPMTPPRECIAFAVGASSTDRDPAENVINTLIPVDRYSDWAGSYWSSAGHSDPNVPEHILYRLKTGICILTEINIRPFEVFWEPGNPVYSAKCVRFKLGHPKSAADFDMDVRTLQKPCVDKYVWTYTSPEFPMTQNPLRMISFFASDSYIKKKHKRIYEKLWLKVVLTVCEQESCMQQFKLPEPVVCIGGLLLVELLGRVQKEINGLFYICLGHVRALGQPLGPAFNLEMFPSGELLLRYCPDAIDSVLRSFPGEGTNSSLGFVDT</sequence>
<name>A0ABR0CHF9_9LAMI</name>
<evidence type="ECO:0000313" key="2">
    <source>
        <dbReference type="EMBL" id="KAK4476554.1"/>
    </source>
</evidence>
<dbReference type="InterPro" id="IPR001810">
    <property type="entry name" value="F-box_dom"/>
</dbReference>